<dbReference type="SUPFAM" id="SSF52540">
    <property type="entry name" value="P-loop containing nucleoside triphosphate hydrolases"/>
    <property type="match status" value="1"/>
</dbReference>
<keyword evidence="7" id="KW-0472">Membrane</keyword>
<dbReference type="SUPFAM" id="SSF55021">
    <property type="entry name" value="ACT-like"/>
    <property type="match status" value="1"/>
</dbReference>
<keyword evidence="5" id="KW-1278">Translocase</keyword>
<dbReference type="CDD" id="cd03258">
    <property type="entry name" value="ABC_MetN_methionine_transporter"/>
    <property type="match status" value="1"/>
</dbReference>
<keyword evidence="4 9" id="KW-0067">ATP-binding</keyword>
<dbReference type="InterPro" id="IPR045865">
    <property type="entry name" value="ACT-like_dom_sf"/>
</dbReference>
<keyword evidence="1" id="KW-0813">Transport</keyword>
<gene>
    <name evidence="9" type="ORF">EVS81_00430</name>
</gene>
<evidence type="ECO:0000256" key="6">
    <source>
        <dbReference type="ARBA" id="ARBA00022970"/>
    </source>
</evidence>
<evidence type="ECO:0000256" key="7">
    <source>
        <dbReference type="ARBA" id="ARBA00023136"/>
    </source>
</evidence>
<dbReference type="PROSITE" id="PS50893">
    <property type="entry name" value="ABC_TRANSPORTER_2"/>
    <property type="match status" value="1"/>
</dbReference>
<dbReference type="GO" id="GO:0006865">
    <property type="term" value="P:amino acid transport"/>
    <property type="evidence" value="ECO:0007669"/>
    <property type="project" value="UniProtKB-KW"/>
</dbReference>
<dbReference type="InterPro" id="IPR003439">
    <property type="entry name" value="ABC_transporter-like_ATP-bd"/>
</dbReference>
<dbReference type="InterPro" id="IPR017871">
    <property type="entry name" value="ABC_transporter-like_CS"/>
</dbReference>
<organism evidence="9 10">
    <name type="scientific">Leucobacter triazinivorans</name>
    <dbReference type="NCBI Taxonomy" id="1784719"/>
    <lineage>
        <taxon>Bacteria</taxon>
        <taxon>Bacillati</taxon>
        <taxon>Actinomycetota</taxon>
        <taxon>Actinomycetes</taxon>
        <taxon>Micrococcales</taxon>
        <taxon>Microbacteriaceae</taxon>
        <taxon>Leucobacter</taxon>
    </lineage>
</organism>
<dbReference type="InterPro" id="IPR050086">
    <property type="entry name" value="MetN_ABC_transporter-like"/>
</dbReference>
<evidence type="ECO:0000256" key="3">
    <source>
        <dbReference type="ARBA" id="ARBA00022741"/>
    </source>
</evidence>
<dbReference type="Gene3D" id="3.30.70.260">
    <property type="match status" value="1"/>
</dbReference>
<dbReference type="EMBL" id="CP035806">
    <property type="protein sequence ID" value="QBE47489.1"/>
    <property type="molecule type" value="Genomic_DNA"/>
</dbReference>
<evidence type="ECO:0000256" key="2">
    <source>
        <dbReference type="ARBA" id="ARBA00022475"/>
    </source>
</evidence>
<dbReference type="PANTHER" id="PTHR43166">
    <property type="entry name" value="AMINO ACID IMPORT ATP-BINDING PROTEIN"/>
    <property type="match status" value="1"/>
</dbReference>
<proteinExistence type="predicted"/>
<keyword evidence="3" id="KW-0547">Nucleotide-binding</keyword>
<dbReference type="InterPro" id="IPR018449">
    <property type="entry name" value="NIL_domain"/>
</dbReference>
<dbReference type="RefSeq" id="WP_130108647.1">
    <property type="nucleotide sequence ID" value="NZ_CP035806.1"/>
</dbReference>
<dbReference type="InterPro" id="IPR003593">
    <property type="entry name" value="AAA+_ATPase"/>
</dbReference>
<keyword evidence="6" id="KW-0029">Amino-acid transport</keyword>
<evidence type="ECO:0000259" key="8">
    <source>
        <dbReference type="PROSITE" id="PS50893"/>
    </source>
</evidence>
<dbReference type="GO" id="GO:0016887">
    <property type="term" value="F:ATP hydrolysis activity"/>
    <property type="evidence" value="ECO:0007669"/>
    <property type="project" value="InterPro"/>
</dbReference>
<dbReference type="InterPro" id="IPR041701">
    <property type="entry name" value="MetN_ABC"/>
</dbReference>
<dbReference type="AlphaFoldDB" id="A0A4V0Z181"/>
<dbReference type="KEGG" id="ltr:EVS81_00430"/>
<sequence length="343" mass="36890">MTRVQMIGVGKRYPARGSGTDPVVAVDDVSIDVVSGEIHAIIGYSGAGKSTLLRLVNGLEQATSGRILVGDDEVTALPESKLRAVRGRIGMIFQQFNLFHSKKVAKNVEYPLVVAGMAAGERRRRVAELLDFVGLGDRAGAYTDQLSGGQKQRVGIARALATNPGVLLADEATSALDPETSQEVLALLKRVNEEFGITIILITHEMEVVRAIAHRVTVMEQGRAVEQGDVFDVFSNPRTATTRKFVATALPTQPEAEHLEELHRRHHGSLVTLTFRDGDVDQPVVFQTLADRGVGVSIVHGGVTDVGGRSFGKLTLELIGDDLQVEHAIAALGQQAELEVLAR</sequence>
<dbReference type="Gene3D" id="3.40.50.300">
    <property type="entry name" value="P-loop containing nucleotide triphosphate hydrolases"/>
    <property type="match status" value="1"/>
</dbReference>
<name>A0A4V0Z181_9MICO</name>
<evidence type="ECO:0000256" key="5">
    <source>
        <dbReference type="ARBA" id="ARBA00022967"/>
    </source>
</evidence>
<dbReference type="Proteomes" id="UP000289260">
    <property type="component" value="Chromosome"/>
</dbReference>
<dbReference type="Pfam" id="PF09383">
    <property type="entry name" value="NIL"/>
    <property type="match status" value="1"/>
</dbReference>
<dbReference type="GO" id="GO:0005524">
    <property type="term" value="F:ATP binding"/>
    <property type="evidence" value="ECO:0007669"/>
    <property type="project" value="UniProtKB-KW"/>
</dbReference>
<feature type="domain" description="ABC transporter" evidence="8">
    <location>
        <begin position="4"/>
        <end position="246"/>
    </location>
</feature>
<keyword evidence="10" id="KW-1185">Reference proteome</keyword>
<dbReference type="Pfam" id="PF00005">
    <property type="entry name" value="ABC_tran"/>
    <property type="match status" value="1"/>
</dbReference>
<evidence type="ECO:0000313" key="10">
    <source>
        <dbReference type="Proteomes" id="UP000289260"/>
    </source>
</evidence>
<dbReference type="SMART" id="SM00930">
    <property type="entry name" value="NIL"/>
    <property type="match status" value="1"/>
</dbReference>
<protein>
    <submittedName>
        <fullName evidence="9">Methionine ABC transporter ATP-binding protein</fullName>
    </submittedName>
</protein>
<dbReference type="PANTHER" id="PTHR43166:SF30">
    <property type="entry name" value="METHIONINE IMPORT ATP-BINDING PROTEIN METN"/>
    <property type="match status" value="1"/>
</dbReference>
<evidence type="ECO:0000256" key="1">
    <source>
        <dbReference type="ARBA" id="ARBA00022448"/>
    </source>
</evidence>
<dbReference type="OrthoDB" id="4283894at2"/>
<accession>A0A4V0Z181</accession>
<dbReference type="InterPro" id="IPR027417">
    <property type="entry name" value="P-loop_NTPase"/>
</dbReference>
<dbReference type="SMART" id="SM00382">
    <property type="entry name" value="AAA"/>
    <property type="match status" value="1"/>
</dbReference>
<reference evidence="9 10" key="1">
    <citation type="submission" date="2019-02" db="EMBL/GenBank/DDBJ databases">
        <authorList>
            <person name="Sun L."/>
            <person name="Pan D."/>
            <person name="Wu X."/>
        </authorList>
    </citation>
    <scope>NUCLEOTIDE SEQUENCE [LARGE SCALE GENOMIC DNA]</scope>
    <source>
        <strain evidence="9 10">JW-1</strain>
    </source>
</reference>
<keyword evidence="2" id="KW-1003">Cell membrane</keyword>
<dbReference type="PROSITE" id="PS00211">
    <property type="entry name" value="ABC_TRANSPORTER_1"/>
    <property type="match status" value="1"/>
</dbReference>
<evidence type="ECO:0000313" key="9">
    <source>
        <dbReference type="EMBL" id="QBE47489.1"/>
    </source>
</evidence>
<evidence type="ECO:0000256" key="4">
    <source>
        <dbReference type="ARBA" id="ARBA00022840"/>
    </source>
</evidence>